<dbReference type="EMBL" id="SDWV01000004">
    <property type="protein sequence ID" value="RYC13374.1"/>
    <property type="molecule type" value="Genomic_DNA"/>
</dbReference>
<evidence type="ECO:0000313" key="3">
    <source>
        <dbReference type="EMBL" id="RYC13374.1"/>
    </source>
</evidence>
<feature type="transmembrane region" description="Helical" evidence="1">
    <location>
        <begin position="59"/>
        <end position="82"/>
    </location>
</feature>
<organism evidence="3 4">
    <name type="scientific">Nocardioides zhouii</name>
    <dbReference type="NCBI Taxonomy" id="1168729"/>
    <lineage>
        <taxon>Bacteria</taxon>
        <taxon>Bacillati</taxon>
        <taxon>Actinomycetota</taxon>
        <taxon>Actinomycetes</taxon>
        <taxon>Propionibacteriales</taxon>
        <taxon>Nocardioidaceae</taxon>
        <taxon>Nocardioides</taxon>
    </lineage>
</organism>
<dbReference type="InterPro" id="IPR025642">
    <property type="entry name" value="DUF4342"/>
</dbReference>
<evidence type="ECO:0000313" key="4">
    <source>
        <dbReference type="Proteomes" id="UP000291101"/>
    </source>
</evidence>
<keyword evidence="4" id="KW-1185">Reference proteome</keyword>
<name>A0A4Q2T8H7_9ACTN</name>
<keyword evidence="1" id="KW-0472">Membrane</keyword>
<keyword evidence="1" id="KW-1133">Transmembrane helix</keyword>
<evidence type="ECO:0000256" key="1">
    <source>
        <dbReference type="SAM" id="Phobius"/>
    </source>
</evidence>
<dbReference type="OrthoDB" id="677607at2"/>
<accession>A0A4Q2T8H7</accession>
<feature type="domain" description="DUF4342" evidence="2">
    <location>
        <begin position="11"/>
        <end position="91"/>
    </location>
</feature>
<gene>
    <name evidence="3" type="ORF">EUA94_05775</name>
</gene>
<dbReference type="RefSeq" id="WP_129425593.1">
    <property type="nucleotide sequence ID" value="NZ_SDWV01000004.1"/>
</dbReference>
<protein>
    <submittedName>
        <fullName evidence="3">DUF4342 domain-containing protein</fullName>
    </submittedName>
</protein>
<dbReference type="Proteomes" id="UP000291101">
    <property type="component" value="Unassembled WGS sequence"/>
</dbReference>
<dbReference type="AlphaFoldDB" id="A0A4Q2T8H7"/>
<evidence type="ECO:0000259" key="2">
    <source>
        <dbReference type="Pfam" id="PF14242"/>
    </source>
</evidence>
<sequence length="98" mass="10331">MNEVTHANGTSTKTEEFEVSGEDLMGKVRELAHEAGVRRIIVKREDGTTLIEIPLPAGLAVTVFTAAVAPVLVAIGAVAALVSKVTLVVERDEDHVAV</sequence>
<proteinExistence type="predicted"/>
<reference evidence="3 4" key="1">
    <citation type="submission" date="2019-01" db="EMBL/GenBank/DDBJ databases">
        <title>Novel species of Nocardioides.</title>
        <authorList>
            <person name="Liu Q."/>
            <person name="X Y.-H."/>
        </authorList>
    </citation>
    <scope>NUCLEOTIDE SEQUENCE [LARGE SCALE GENOMIC DNA]</scope>
    <source>
        <strain evidence="3 4">HLT2-9</strain>
    </source>
</reference>
<dbReference type="Pfam" id="PF14242">
    <property type="entry name" value="DUF4342"/>
    <property type="match status" value="1"/>
</dbReference>
<keyword evidence="1" id="KW-0812">Transmembrane</keyword>
<comment type="caution">
    <text evidence="3">The sequence shown here is derived from an EMBL/GenBank/DDBJ whole genome shotgun (WGS) entry which is preliminary data.</text>
</comment>